<sequence length="317" mass="35836">MVVCQSYNPSNKNEWDRFIDTCKTPLFFFKRDFLEYHADRFTDASFMFYIDDVLMAVLPATCKDKVLNSHGGLTFGGLLLSSKIRAEAVLAIVMSLAQKASELGFEKIIYKAIPYFLYTQAAQEDIYAITNNLGATLFRRDLSSIIYLDERMPLSKGRKWLIARAKKSGLTVTESTSWAEFHQLLSSVLARHHASPVHSIAELELLFSLFPNNIQLKVIEKENAILAAALLFKFKTTVHTQYMATNDEGKELGALDFLIETCITESKTEGFKYFSFGISTEEQGKILNFGLLSQKENFGARGVVLDFYEINLNGKFS</sequence>
<reference evidence="2 3" key="1">
    <citation type="submission" date="2018-06" db="EMBL/GenBank/DDBJ databases">
        <authorList>
            <consortium name="Pathogen Informatics"/>
            <person name="Doyle S."/>
        </authorList>
    </citation>
    <scope>NUCLEOTIDE SEQUENCE [LARGE SCALE GENOMIC DNA]</scope>
    <source>
        <strain evidence="2 3">NCTC13315</strain>
    </source>
</reference>
<organism evidence="2 3">
    <name type="scientific">Legionella beliardensis</name>
    <dbReference type="NCBI Taxonomy" id="91822"/>
    <lineage>
        <taxon>Bacteria</taxon>
        <taxon>Pseudomonadati</taxon>
        <taxon>Pseudomonadota</taxon>
        <taxon>Gammaproteobacteria</taxon>
        <taxon>Legionellales</taxon>
        <taxon>Legionellaceae</taxon>
        <taxon>Legionella</taxon>
    </lineage>
</organism>
<dbReference type="Pfam" id="PF13480">
    <property type="entry name" value="Acetyltransf_6"/>
    <property type="match status" value="1"/>
</dbReference>
<dbReference type="InterPro" id="IPR016181">
    <property type="entry name" value="Acyl_CoA_acyltransferase"/>
</dbReference>
<feature type="domain" description="BioF2-like acetyltransferase" evidence="1">
    <location>
        <begin position="172"/>
        <end position="281"/>
    </location>
</feature>
<proteinExistence type="predicted"/>
<evidence type="ECO:0000313" key="2">
    <source>
        <dbReference type="EMBL" id="STX27709.1"/>
    </source>
</evidence>
<protein>
    <submittedName>
        <fullName evidence="2">Uncharacterized protein involved in methicillin resistance</fullName>
    </submittedName>
</protein>
<dbReference type="EMBL" id="UGNV01000001">
    <property type="protein sequence ID" value="STX27709.1"/>
    <property type="molecule type" value="Genomic_DNA"/>
</dbReference>
<dbReference type="RefSeq" id="WP_115301504.1">
    <property type="nucleotide sequence ID" value="NZ_CAAAHO010000003.1"/>
</dbReference>
<gene>
    <name evidence="2" type="ORF">NCTC13315_00216</name>
</gene>
<dbReference type="AlphaFoldDB" id="A0A378HXU6"/>
<dbReference type="OrthoDB" id="9808687at2"/>
<keyword evidence="3" id="KW-1185">Reference proteome</keyword>
<dbReference type="InterPro" id="IPR038740">
    <property type="entry name" value="BioF2-like_GNAT_dom"/>
</dbReference>
<name>A0A378HXU6_9GAMM</name>
<evidence type="ECO:0000313" key="3">
    <source>
        <dbReference type="Proteomes" id="UP000254968"/>
    </source>
</evidence>
<evidence type="ECO:0000259" key="1">
    <source>
        <dbReference type="Pfam" id="PF13480"/>
    </source>
</evidence>
<dbReference type="SUPFAM" id="SSF55729">
    <property type="entry name" value="Acyl-CoA N-acyltransferases (Nat)"/>
    <property type="match status" value="1"/>
</dbReference>
<dbReference type="Proteomes" id="UP000254968">
    <property type="component" value="Unassembled WGS sequence"/>
</dbReference>
<dbReference type="Gene3D" id="3.40.630.30">
    <property type="match status" value="1"/>
</dbReference>
<accession>A0A378HXU6</accession>